<dbReference type="EMBL" id="MZMT01000053">
    <property type="protein sequence ID" value="PIO41865.1"/>
    <property type="molecule type" value="Genomic_DNA"/>
</dbReference>
<evidence type="ECO:0000313" key="1">
    <source>
        <dbReference type="EMBL" id="PIO41865.1"/>
    </source>
</evidence>
<comment type="caution">
    <text evidence="1">The sequence shown here is derived from an EMBL/GenBank/DDBJ whole genome shotgun (WGS) entry which is preliminary data.</text>
</comment>
<protein>
    <recommendedName>
        <fullName evidence="3">Helix-turn-helix domain-containing protein</fullName>
    </recommendedName>
</protein>
<proteinExistence type="predicted"/>
<evidence type="ECO:0000313" key="2">
    <source>
        <dbReference type="Proteomes" id="UP000232163"/>
    </source>
</evidence>
<dbReference type="AlphaFoldDB" id="A0A2N9VQU7"/>
<organism evidence="1 2">
    <name type="scientific">Phyllobacterium zundukense</name>
    <dbReference type="NCBI Taxonomy" id="1867719"/>
    <lineage>
        <taxon>Bacteria</taxon>
        <taxon>Pseudomonadati</taxon>
        <taxon>Pseudomonadota</taxon>
        <taxon>Alphaproteobacteria</taxon>
        <taxon>Hyphomicrobiales</taxon>
        <taxon>Phyllobacteriaceae</taxon>
        <taxon>Phyllobacterium</taxon>
    </lineage>
</organism>
<name>A0A2N9VQU7_9HYPH</name>
<dbReference type="RefSeq" id="WP_099999626.1">
    <property type="nucleotide sequence ID" value="NZ_CP017940.1"/>
</dbReference>
<dbReference type="OrthoDB" id="8421890at2"/>
<gene>
    <name evidence="1" type="ORF">B5P45_22565</name>
</gene>
<evidence type="ECO:0008006" key="3">
    <source>
        <dbReference type="Google" id="ProtNLM"/>
    </source>
</evidence>
<keyword evidence="2" id="KW-1185">Reference proteome</keyword>
<dbReference type="KEGG" id="pht:BLM14_12125"/>
<accession>A0A2N9VQU7</accession>
<sequence length="174" mass="18929">MANPLSTKKIQSKKIVHNKKPGGLLDQWNLVRAATQDDRLSRGDIAVLVAILRRYWPKFGNGWASIDMLVEMSGMSRRQIVRVLPSLQDAGYVEVLTKGRCGRATVFLPNFSLGYRFSDIHGTETNDNSLGDTDGTELTVLGDIDGSYQPARVDSQPVGLPCLPVVSGLAVAST</sequence>
<reference evidence="2" key="1">
    <citation type="journal article" date="2017" name="Int J Environ Stud">
        <title>Does the Miocene-Pliocene relict legume Oxytropis triphylla form nitrogen-fixing nodules with a combination of bacterial strains?</title>
        <authorList>
            <person name="Safronova V."/>
            <person name="Belimov A."/>
            <person name="Sazanova A."/>
            <person name="Kuznetsova I."/>
            <person name="Popova J."/>
            <person name="Andronov E."/>
            <person name="Verkhozina A."/>
            <person name="Tikhonovich I."/>
        </authorList>
    </citation>
    <scope>NUCLEOTIDE SEQUENCE [LARGE SCALE GENOMIC DNA]</scope>
    <source>
        <strain evidence="2">Tri-38</strain>
    </source>
</reference>
<dbReference type="Proteomes" id="UP000232163">
    <property type="component" value="Unassembled WGS sequence"/>
</dbReference>
<dbReference type="Pfam" id="PF13730">
    <property type="entry name" value="HTH_36"/>
    <property type="match status" value="1"/>
</dbReference>
<dbReference type="SUPFAM" id="SSF46785">
    <property type="entry name" value="Winged helix' DNA-binding domain"/>
    <property type="match status" value="1"/>
</dbReference>
<dbReference type="InterPro" id="IPR036390">
    <property type="entry name" value="WH_DNA-bd_sf"/>
</dbReference>